<organism evidence="1">
    <name type="scientific">Neisseria meningitidis alpha522</name>
    <dbReference type="NCBI Taxonomy" id="996307"/>
    <lineage>
        <taxon>Bacteria</taxon>
        <taxon>Pseudomonadati</taxon>
        <taxon>Pseudomonadota</taxon>
        <taxon>Betaproteobacteria</taxon>
        <taxon>Neisseriales</taxon>
        <taxon>Neisseriaceae</taxon>
        <taxon>Neisseria</taxon>
    </lineage>
</organism>
<dbReference type="EMBL" id="FR845718">
    <property type="protein sequence ID" value="CCA45793.1"/>
    <property type="molecule type" value="Genomic_DNA"/>
</dbReference>
<reference evidence="1" key="1">
    <citation type="submission" date="2011-03" db="EMBL/GenBank/DDBJ databases">
        <title>Draft genome of Neisseria meningitidis strain alpha522.</title>
        <authorList>
            <person name="Schoen C."/>
            <person name="Blom J."/>
        </authorList>
    </citation>
    <scope>NUCLEOTIDE SEQUENCE</scope>
    <source>
        <strain evidence="1">Alpha522</strain>
    </source>
</reference>
<proteinExistence type="predicted"/>
<evidence type="ECO:0000313" key="1">
    <source>
        <dbReference type="EMBL" id="CCA45793.1"/>
    </source>
</evidence>
<sequence length="35" mass="3677">MPVSLKIFSDGLYAILNLTPSPAGEGWGEGTDSRP</sequence>
<gene>
    <name evidence="1" type="ORF">NMALPHA522_2252</name>
</gene>
<protein>
    <submittedName>
        <fullName evidence="1">Uncharacterized protein</fullName>
    </submittedName>
</protein>
<name>I4E8X4_NEIME</name>
<accession>I4E8X4</accession>
<dbReference type="AlphaFoldDB" id="I4E8X4"/>